<dbReference type="InterPro" id="IPR001453">
    <property type="entry name" value="MoaB/Mog_dom"/>
</dbReference>
<dbReference type="Gene3D" id="2.40.340.10">
    <property type="entry name" value="MoeA, C-terminal, domain IV"/>
    <property type="match status" value="1"/>
</dbReference>
<evidence type="ECO:0000256" key="9">
    <source>
        <dbReference type="ARBA" id="ARBA00023150"/>
    </source>
</evidence>
<dbReference type="OrthoDB" id="9804758at2"/>
<dbReference type="SUPFAM" id="SSF63867">
    <property type="entry name" value="MoeA C-terminal domain-like"/>
    <property type="match status" value="1"/>
</dbReference>
<evidence type="ECO:0000256" key="6">
    <source>
        <dbReference type="ARBA" id="ARBA00022679"/>
    </source>
</evidence>
<evidence type="ECO:0000256" key="11">
    <source>
        <dbReference type="RuleBase" id="RU365090"/>
    </source>
</evidence>
<reference evidence="13 14" key="1">
    <citation type="submission" date="2019-01" db="EMBL/GenBank/DDBJ databases">
        <title>Pseudolysobacter antarctica gen. nov., sp. nov., isolated from Fildes Peninsula, Antarctica.</title>
        <authorList>
            <person name="Wei Z."/>
            <person name="Peng F."/>
        </authorList>
    </citation>
    <scope>NUCLEOTIDE SEQUENCE [LARGE SCALE GENOMIC DNA]</scope>
    <source>
        <strain evidence="13 14">AQ6-296</strain>
    </source>
</reference>
<dbReference type="EC" id="2.10.1.1" evidence="11"/>
<dbReference type="CDD" id="cd00887">
    <property type="entry name" value="MoeA"/>
    <property type="match status" value="1"/>
</dbReference>
<dbReference type="NCBIfam" id="TIGR00177">
    <property type="entry name" value="molyb_syn"/>
    <property type="match status" value="1"/>
</dbReference>
<dbReference type="InterPro" id="IPR005110">
    <property type="entry name" value="MoeA_linker/N"/>
</dbReference>
<dbReference type="PANTHER" id="PTHR10192:SF5">
    <property type="entry name" value="GEPHYRIN"/>
    <property type="match status" value="1"/>
</dbReference>
<dbReference type="Pfam" id="PF03454">
    <property type="entry name" value="MoeA_C"/>
    <property type="match status" value="1"/>
</dbReference>
<gene>
    <name evidence="13" type="ORF">ELE36_09915</name>
</gene>
<dbReference type="NCBIfam" id="NF045515">
    <property type="entry name" value="Glp_gephyrin"/>
    <property type="match status" value="1"/>
</dbReference>
<dbReference type="SUPFAM" id="SSF53218">
    <property type="entry name" value="Molybdenum cofactor biosynthesis proteins"/>
    <property type="match status" value="1"/>
</dbReference>
<comment type="similarity">
    <text evidence="4 11">Belongs to the MoeA family.</text>
</comment>
<evidence type="ECO:0000256" key="3">
    <source>
        <dbReference type="ARBA" id="ARBA00005046"/>
    </source>
</evidence>
<keyword evidence="7 11" id="KW-0479">Metal-binding</keyword>
<keyword evidence="14" id="KW-1185">Reference proteome</keyword>
<dbReference type="InterPro" id="IPR038987">
    <property type="entry name" value="MoeA-like"/>
</dbReference>
<evidence type="ECO:0000256" key="7">
    <source>
        <dbReference type="ARBA" id="ARBA00022723"/>
    </source>
</evidence>
<dbReference type="Pfam" id="PF00994">
    <property type="entry name" value="MoCF_biosynth"/>
    <property type="match status" value="1"/>
</dbReference>
<feature type="domain" description="MoaB/Mog" evidence="12">
    <location>
        <begin position="188"/>
        <end position="325"/>
    </location>
</feature>
<dbReference type="KEGG" id="xbc:ELE36_09915"/>
<comment type="function">
    <text evidence="2 11">Catalyzes the insertion of molybdate into adenylated molybdopterin with the concomitant release of AMP.</text>
</comment>
<dbReference type="Pfam" id="PF03453">
    <property type="entry name" value="MoeA_N"/>
    <property type="match status" value="1"/>
</dbReference>
<comment type="pathway">
    <text evidence="3 11">Cofactor biosynthesis; molybdopterin biosynthesis.</text>
</comment>
<dbReference type="FunFam" id="3.40.980.10:FF:000004">
    <property type="entry name" value="Molybdopterin molybdenumtransferase"/>
    <property type="match status" value="1"/>
</dbReference>
<dbReference type="AlphaFoldDB" id="A0A411HJS5"/>
<dbReference type="InterPro" id="IPR036425">
    <property type="entry name" value="MoaB/Mog-like_dom_sf"/>
</dbReference>
<dbReference type="SUPFAM" id="SSF63882">
    <property type="entry name" value="MoeA N-terminal region -like"/>
    <property type="match status" value="1"/>
</dbReference>
<evidence type="ECO:0000313" key="13">
    <source>
        <dbReference type="EMBL" id="QBB70654.1"/>
    </source>
</evidence>
<evidence type="ECO:0000256" key="10">
    <source>
        <dbReference type="ARBA" id="ARBA00047317"/>
    </source>
</evidence>
<organism evidence="13 14">
    <name type="scientific">Pseudolysobacter antarcticus</name>
    <dbReference type="NCBI Taxonomy" id="2511995"/>
    <lineage>
        <taxon>Bacteria</taxon>
        <taxon>Pseudomonadati</taxon>
        <taxon>Pseudomonadota</taxon>
        <taxon>Gammaproteobacteria</taxon>
        <taxon>Lysobacterales</taxon>
        <taxon>Rhodanobacteraceae</taxon>
        <taxon>Pseudolysobacter</taxon>
    </lineage>
</organism>
<dbReference type="GO" id="GO:0005829">
    <property type="term" value="C:cytosol"/>
    <property type="evidence" value="ECO:0007669"/>
    <property type="project" value="TreeGrafter"/>
</dbReference>
<dbReference type="InterPro" id="IPR036688">
    <property type="entry name" value="MoeA_C_domain_IV_sf"/>
</dbReference>
<proteinExistence type="inferred from homology"/>
<dbReference type="RefSeq" id="WP_129832911.1">
    <property type="nucleotide sequence ID" value="NZ_CP035704.1"/>
</dbReference>
<keyword evidence="9 11" id="KW-0501">Molybdenum cofactor biosynthesis</keyword>
<evidence type="ECO:0000256" key="5">
    <source>
        <dbReference type="ARBA" id="ARBA00022505"/>
    </source>
</evidence>
<dbReference type="InterPro" id="IPR036135">
    <property type="entry name" value="MoeA_linker/N_sf"/>
</dbReference>
<dbReference type="SMART" id="SM00852">
    <property type="entry name" value="MoCF_biosynth"/>
    <property type="match status" value="1"/>
</dbReference>
<protein>
    <recommendedName>
        <fullName evidence="11">Molybdopterin molybdenumtransferase</fullName>
        <ecNumber evidence="11">2.10.1.1</ecNumber>
    </recommendedName>
</protein>
<dbReference type="Gene3D" id="2.170.190.11">
    <property type="entry name" value="Molybdopterin biosynthesis moea protein, domain 3"/>
    <property type="match status" value="1"/>
</dbReference>
<dbReference type="Proteomes" id="UP000291562">
    <property type="component" value="Chromosome"/>
</dbReference>
<dbReference type="EMBL" id="CP035704">
    <property type="protein sequence ID" value="QBB70654.1"/>
    <property type="molecule type" value="Genomic_DNA"/>
</dbReference>
<evidence type="ECO:0000256" key="8">
    <source>
        <dbReference type="ARBA" id="ARBA00022842"/>
    </source>
</evidence>
<dbReference type="GO" id="GO:0046872">
    <property type="term" value="F:metal ion binding"/>
    <property type="evidence" value="ECO:0007669"/>
    <property type="project" value="UniProtKB-UniRule"/>
</dbReference>
<dbReference type="GO" id="GO:0006777">
    <property type="term" value="P:Mo-molybdopterin cofactor biosynthetic process"/>
    <property type="evidence" value="ECO:0007669"/>
    <property type="project" value="UniProtKB-UniRule"/>
</dbReference>
<evidence type="ECO:0000256" key="1">
    <source>
        <dbReference type="ARBA" id="ARBA00001946"/>
    </source>
</evidence>
<sequence>MSVEQPAYATGVSLQDARELIVAVAAEHRLTTETVALETALHRVLAADIHAPFDVPGFANSAMDGFALRGADLPQSGERALQLIGQIFAGGDNVLSVGEGECVRITTGAPIPYGADTVVIKENVRVDGDRVWINAGEKPGGNTRPAGEDYRAGDLAFRTGTLLTAAQLGTLASFGCDRITVTRRIRAVLLTTGDELAAAGMPLGFGQIHNSNRFSLGGLLQTFGVDLLRHQHLRDDPTLLRAALQQAASDADIVLSSGGVSAGEADYLPGLLAEIGRIHLWKVRIKPGMPFLFGSIGQALIFSLPGNPVSGIATFLSLVRPALDTLLGINKSARKTWRARLQSAIQKRHSRTEFLRATLICDENGTLWAAPLAKQGSGMLRGVTEADVLLIVPEDMHDLAQGSVVEFLPLPGLI</sequence>
<accession>A0A411HJS5</accession>
<dbReference type="GO" id="GO:0061599">
    <property type="term" value="F:molybdopterin molybdotransferase activity"/>
    <property type="evidence" value="ECO:0007669"/>
    <property type="project" value="UniProtKB-UniRule"/>
</dbReference>
<dbReference type="UniPathway" id="UPA00344"/>
<dbReference type="Gene3D" id="3.90.105.10">
    <property type="entry name" value="Molybdopterin biosynthesis moea protein, domain 2"/>
    <property type="match status" value="1"/>
</dbReference>
<evidence type="ECO:0000256" key="4">
    <source>
        <dbReference type="ARBA" id="ARBA00010763"/>
    </source>
</evidence>
<evidence type="ECO:0000259" key="12">
    <source>
        <dbReference type="SMART" id="SM00852"/>
    </source>
</evidence>
<dbReference type="PANTHER" id="PTHR10192">
    <property type="entry name" value="MOLYBDOPTERIN BIOSYNTHESIS PROTEIN"/>
    <property type="match status" value="1"/>
</dbReference>
<name>A0A411HJS5_9GAMM</name>
<dbReference type="Gene3D" id="3.40.980.10">
    <property type="entry name" value="MoaB/Mog-like domain"/>
    <property type="match status" value="1"/>
</dbReference>
<comment type="catalytic activity">
    <reaction evidence="10">
        <text>adenylyl-molybdopterin + molybdate = Mo-molybdopterin + AMP + H(+)</text>
        <dbReference type="Rhea" id="RHEA:35047"/>
        <dbReference type="ChEBI" id="CHEBI:15378"/>
        <dbReference type="ChEBI" id="CHEBI:36264"/>
        <dbReference type="ChEBI" id="CHEBI:62727"/>
        <dbReference type="ChEBI" id="CHEBI:71302"/>
        <dbReference type="ChEBI" id="CHEBI:456215"/>
        <dbReference type="EC" id="2.10.1.1"/>
    </reaction>
</comment>
<keyword evidence="6 11" id="KW-0808">Transferase</keyword>
<keyword evidence="8 11" id="KW-0460">Magnesium</keyword>
<dbReference type="InterPro" id="IPR005111">
    <property type="entry name" value="MoeA_C_domain_IV"/>
</dbReference>
<evidence type="ECO:0000256" key="2">
    <source>
        <dbReference type="ARBA" id="ARBA00002901"/>
    </source>
</evidence>
<keyword evidence="5 11" id="KW-0500">Molybdenum</keyword>
<comment type="cofactor">
    <cofactor evidence="1 11">
        <name>Mg(2+)</name>
        <dbReference type="ChEBI" id="CHEBI:18420"/>
    </cofactor>
</comment>
<evidence type="ECO:0000313" key="14">
    <source>
        <dbReference type="Proteomes" id="UP000291562"/>
    </source>
</evidence>